<name>A0A7D5GDS9_9EURY</name>
<feature type="transmembrane region" description="Helical" evidence="6">
    <location>
        <begin position="110"/>
        <end position="132"/>
    </location>
</feature>
<accession>A0A7D5GDS9</accession>
<gene>
    <name evidence="7" type="ORF">HUG10_17490</name>
</gene>
<keyword evidence="5 6" id="KW-0472">Membrane</keyword>
<feature type="transmembrane region" description="Helical" evidence="6">
    <location>
        <begin position="409"/>
        <end position="427"/>
    </location>
</feature>
<sequence>MSKLVKSSIGSFAAQTGLSLVEFIGTMLVATIGGPSMLGTYVLFVVVYDVGTLLSNLGVWEATVKRIAEGDSRGEFLAASFLTRGALLVPVLLFLVVFQDSIVDYIGDPVATPFLLATVSMVVLVETVSAGLHGEQMVARSRSSALVGSVGKVVIWGALLWLGYGLVGLLVGLLASKLLHVIVGVQFLSIRPRVPNRRHFQRLFQFSRYSWLGSMKKRAWIWTDTLVLGFFVASGLIGVYELSWRLSAAFFLISMAVSSVLFANVDQLLESKGPDAVSRAVSESLVYTGILVIPGVVGGIVMARPLLTAFGSEYAIGYPVFVVLLLARLSHCYENVFAKVVNALDRPDLMFRANGMFILLNVVGNVVAIATYGWIGAAVATAVSMSVRTLMAYRYLTSLIDLTIPRREILLETLAALMMGAVLLWVTRGGPTSTLWTVLTIGGGATLYGILVLAFIGRVRTRVRSLVTPFI</sequence>
<proteinExistence type="predicted"/>
<keyword evidence="8" id="KW-1185">Reference proteome</keyword>
<dbReference type="GeneID" id="56030665"/>
<evidence type="ECO:0000256" key="3">
    <source>
        <dbReference type="ARBA" id="ARBA00022692"/>
    </source>
</evidence>
<evidence type="ECO:0000313" key="8">
    <source>
        <dbReference type="Proteomes" id="UP000509750"/>
    </source>
</evidence>
<evidence type="ECO:0000313" key="7">
    <source>
        <dbReference type="EMBL" id="QLG29212.1"/>
    </source>
</evidence>
<dbReference type="KEGG" id="halg:HUG10_17490"/>
<protein>
    <submittedName>
        <fullName evidence="7">Lipopolysaccharide biosynthesis protein</fullName>
    </submittedName>
</protein>
<dbReference type="PANTHER" id="PTHR30250:SF28">
    <property type="entry name" value="POLYSACCHARIDE BIOSYNTHESIS PROTEIN"/>
    <property type="match status" value="1"/>
</dbReference>
<evidence type="ECO:0000256" key="4">
    <source>
        <dbReference type="ARBA" id="ARBA00022989"/>
    </source>
</evidence>
<dbReference type="PANTHER" id="PTHR30250">
    <property type="entry name" value="PST FAMILY PREDICTED COLANIC ACID TRANSPORTER"/>
    <property type="match status" value="1"/>
</dbReference>
<organism evidence="7 8">
    <name type="scientific">Halorarum halophilum</name>
    <dbReference type="NCBI Taxonomy" id="2743090"/>
    <lineage>
        <taxon>Archaea</taxon>
        <taxon>Methanobacteriati</taxon>
        <taxon>Methanobacteriota</taxon>
        <taxon>Stenosarchaea group</taxon>
        <taxon>Halobacteria</taxon>
        <taxon>Halobacteriales</taxon>
        <taxon>Haloferacaceae</taxon>
        <taxon>Halorarum</taxon>
    </lineage>
</organism>
<dbReference type="AlphaFoldDB" id="A0A7D5GDS9"/>
<dbReference type="GO" id="GO:0005886">
    <property type="term" value="C:plasma membrane"/>
    <property type="evidence" value="ECO:0007669"/>
    <property type="project" value="UniProtKB-SubCell"/>
</dbReference>
<dbReference type="InterPro" id="IPR050833">
    <property type="entry name" value="Poly_Biosynth_Transport"/>
</dbReference>
<evidence type="ECO:0000256" key="2">
    <source>
        <dbReference type="ARBA" id="ARBA00022475"/>
    </source>
</evidence>
<keyword evidence="3 6" id="KW-0812">Transmembrane</keyword>
<reference evidence="7 8" key="1">
    <citation type="submission" date="2020-07" db="EMBL/GenBank/DDBJ databases">
        <title>Gai3-2, isolated from salt lake.</title>
        <authorList>
            <person name="Cui H."/>
            <person name="Shi X."/>
        </authorList>
    </citation>
    <scope>NUCLEOTIDE SEQUENCE [LARGE SCALE GENOMIC DNA]</scope>
    <source>
        <strain evidence="7 8">Gai3-2</strain>
    </source>
</reference>
<dbReference type="EMBL" id="CP058529">
    <property type="protein sequence ID" value="QLG29212.1"/>
    <property type="molecule type" value="Genomic_DNA"/>
</dbReference>
<feature type="transmembrane region" description="Helical" evidence="6">
    <location>
        <begin position="144"/>
        <end position="164"/>
    </location>
</feature>
<feature type="transmembrane region" description="Helical" evidence="6">
    <location>
        <begin position="12"/>
        <end position="32"/>
    </location>
</feature>
<feature type="transmembrane region" description="Helical" evidence="6">
    <location>
        <begin position="315"/>
        <end position="337"/>
    </location>
</feature>
<keyword evidence="4 6" id="KW-1133">Transmembrane helix</keyword>
<dbReference type="Proteomes" id="UP000509750">
    <property type="component" value="Chromosome"/>
</dbReference>
<comment type="subcellular location">
    <subcellularLocation>
        <location evidence="1">Cell membrane</location>
        <topology evidence="1">Multi-pass membrane protein</topology>
    </subcellularLocation>
</comment>
<feature type="transmembrane region" description="Helical" evidence="6">
    <location>
        <begin position="285"/>
        <end position="303"/>
    </location>
</feature>
<feature type="transmembrane region" description="Helical" evidence="6">
    <location>
        <begin position="219"/>
        <end position="240"/>
    </location>
</feature>
<keyword evidence="2" id="KW-1003">Cell membrane</keyword>
<dbReference type="OrthoDB" id="112053at2157"/>
<evidence type="ECO:0000256" key="6">
    <source>
        <dbReference type="SAM" id="Phobius"/>
    </source>
</evidence>
<dbReference type="Pfam" id="PF13440">
    <property type="entry name" value="Polysacc_synt_3"/>
    <property type="match status" value="1"/>
</dbReference>
<feature type="transmembrane region" description="Helical" evidence="6">
    <location>
        <begin position="433"/>
        <end position="456"/>
    </location>
</feature>
<evidence type="ECO:0000256" key="1">
    <source>
        <dbReference type="ARBA" id="ARBA00004651"/>
    </source>
</evidence>
<feature type="transmembrane region" description="Helical" evidence="6">
    <location>
        <begin position="38"/>
        <end position="64"/>
    </location>
</feature>
<evidence type="ECO:0000256" key="5">
    <source>
        <dbReference type="ARBA" id="ARBA00023136"/>
    </source>
</evidence>
<feature type="transmembrane region" description="Helical" evidence="6">
    <location>
        <begin position="374"/>
        <end position="397"/>
    </location>
</feature>
<feature type="transmembrane region" description="Helical" evidence="6">
    <location>
        <begin position="246"/>
        <end position="265"/>
    </location>
</feature>
<feature type="transmembrane region" description="Helical" evidence="6">
    <location>
        <begin position="76"/>
        <end position="98"/>
    </location>
</feature>
<dbReference type="RefSeq" id="WP_179170786.1">
    <property type="nucleotide sequence ID" value="NZ_CP058529.1"/>
</dbReference>